<evidence type="ECO:0000313" key="5">
    <source>
        <dbReference type="EMBL" id="KAG7359454.1"/>
    </source>
</evidence>
<dbReference type="InterPro" id="IPR001991">
    <property type="entry name" value="Na-dicarboxylate_symporter"/>
</dbReference>
<keyword evidence="2" id="KW-1003">Cell membrane</keyword>
<sequence length="535" mass="57395">MAHKYDDEELKHEVEEVGDEMAEKGCGACNGCFGFCGFADRNRVITILGFAAIGLGVGIGLSFWEPEDPDDKRVAIQWIGLIGDLFLRALRCFVLPLVFVNVIISVVDMMSVGKASSIGWTVIGLYLSTTIMAAFFGCMSTLAFMNLYQTETFEESSPPYVLLQCSSEGAYLAEMDDGNVVCSANVTAEDPNVNFIIDDISRTFVTSSSGPVQVSLSDTIYQGIFQKIVPDNIIGAFDQSNFAAVIFFAILFGVALSRVVLHAKGKQSYLMGILNESDSVFQLITLWIIFLTPFAVCSLIAAAIGRQSDLGNMFKNIGFLVGASLLGWGFQVVFVYNGFYYLMTRRNPLSYLAKIVPAVTMAFASASSAATIPTSIASVMSTGLVNETVARFVIPFGATVNMDGGAVYFVCACIWLAVLNGEEVTAASFVMLVIIATVGSIGTAPVPSASLVLIITAYNTVFNTTGTPDGFGYIFAIDWFMDRCRTVTNVTGDCVVAGIVAYRCPIDEPAEESTEPKSKVADEIGSGSSGTEEKD</sequence>
<keyword evidence="4" id="KW-0812">Transmembrane</keyword>
<protein>
    <submittedName>
        <fullName evidence="5">Sodium:dicarboxylate symporter</fullName>
    </submittedName>
</protein>
<reference evidence="5" key="2">
    <citation type="submission" date="2021-04" db="EMBL/GenBank/DDBJ databases">
        <authorList>
            <person name="Podell S."/>
        </authorList>
    </citation>
    <scope>NUCLEOTIDE SEQUENCE</scope>
    <source>
        <strain evidence="5">Hildebrandi</strain>
    </source>
</reference>
<feature type="region of interest" description="Disordered" evidence="3">
    <location>
        <begin position="509"/>
        <end position="535"/>
    </location>
</feature>
<feature type="transmembrane region" description="Helical" evidence="4">
    <location>
        <begin position="281"/>
        <end position="305"/>
    </location>
</feature>
<proteinExistence type="predicted"/>
<keyword evidence="4" id="KW-1133">Transmembrane helix</keyword>
<dbReference type="AlphaFoldDB" id="A0A9K3LD20"/>
<feature type="transmembrane region" description="Helical" evidence="4">
    <location>
        <begin position="242"/>
        <end position="261"/>
    </location>
</feature>
<dbReference type="Pfam" id="PF00375">
    <property type="entry name" value="SDF"/>
    <property type="match status" value="1"/>
</dbReference>
<gene>
    <name evidence="5" type="ORF">IV203_034552</name>
</gene>
<evidence type="ECO:0000256" key="1">
    <source>
        <dbReference type="ARBA" id="ARBA00004651"/>
    </source>
</evidence>
<feature type="transmembrane region" description="Helical" evidence="4">
    <location>
        <begin position="317"/>
        <end position="343"/>
    </location>
</feature>
<feature type="transmembrane region" description="Helical" evidence="4">
    <location>
        <begin position="118"/>
        <end position="144"/>
    </location>
</feature>
<evidence type="ECO:0000256" key="2">
    <source>
        <dbReference type="ARBA" id="ARBA00022475"/>
    </source>
</evidence>
<dbReference type="GO" id="GO:0015293">
    <property type="term" value="F:symporter activity"/>
    <property type="evidence" value="ECO:0007669"/>
    <property type="project" value="UniProtKB-KW"/>
</dbReference>
<evidence type="ECO:0000256" key="3">
    <source>
        <dbReference type="SAM" id="MobiDB-lite"/>
    </source>
</evidence>
<keyword evidence="6" id="KW-1185">Reference proteome</keyword>
<keyword evidence="4" id="KW-0472">Membrane</keyword>
<dbReference type="PANTHER" id="PTHR42865">
    <property type="entry name" value="PROTON/GLUTAMATE-ASPARTATE SYMPORTER"/>
    <property type="match status" value="1"/>
</dbReference>
<name>A0A9K3LD20_9STRA</name>
<accession>A0A9K3LD20</accession>
<dbReference type="OrthoDB" id="70718at2759"/>
<dbReference type="GO" id="GO:0005886">
    <property type="term" value="C:plasma membrane"/>
    <property type="evidence" value="ECO:0007669"/>
    <property type="project" value="UniProtKB-SubCell"/>
</dbReference>
<feature type="transmembrane region" description="Helical" evidence="4">
    <location>
        <begin position="85"/>
        <end position="106"/>
    </location>
</feature>
<feature type="transmembrane region" description="Helical" evidence="4">
    <location>
        <begin position="355"/>
        <end position="380"/>
    </location>
</feature>
<dbReference type="Proteomes" id="UP000693970">
    <property type="component" value="Unassembled WGS sequence"/>
</dbReference>
<reference evidence="5" key="1">
    <citation type="journal article" date="2021" name="Sci. Rep.">
        <title>Diploid genomic architecture of Nitzschia inconspicua, an elite biomass production diatom.</title>
        <authorList>
            <person name="Oliver A."/>
            <person name="Podell S."/>
            <person name="Pinowska A."/>
            <person name="Traller J.C."/>
            <person name="Smith S.R."/>
            <person name="McClure R."/>
            <person name="Beliaev A."/>
            <person name="Bohutskyi P."/>
            <person name="Hill E.A."/>
            <person name="Rabines A."/>
            <person name="Zheng H."/>
            <person name="Allen L.Z."/>
            <person name="Kuo A."/>
            <person name="Grigoriev I.V."/>
            <person name="Allen A.E."/>
            <person name="Hazlebeck D."/>
            <person name="Allen E.E."/>
        </authorList>
    </citation>
    <scope>NUCLEOTIDE SEQUENCE</scope>
    <source>
        <strain evidence="5">Hildebrandi</strain>
    </source>
</reference>
<evidence type="ECO:0000313" key="6">
    <source>
        <dbReference type="Proteomes" id="UP000693970"/>
    </source>
</evidence>
<comment type="subcellular location">
    <subcellularLocation>
        <location evidence="1">Cell membrane</location>
        <topology evidence="1">Multi-pass membrane protein</topology>
    </subcellularLocation>
</comment>
<feature type="transmembrane region" description="Helical" evidence="4">
    <location>
        <begin position="392"/>
        <end position="418"/>
    </location>
</feature>
<evidence type="ECO:0000256" key="4">
    <source>
        <dbReference type="SAM" id="Phobius"/>
    </source>
</evidence>
<dbReference type="PANTHER" id="PTHR42865:SF7">
    <property type="entry name" value="PROTON_GLUTAMATE-ASPARTATE SYMPORTER"/>
    <property type="match status" value="1"/>
</dbReference>
<organism evidence="5 6">
    <name type="scientific">Nitzschia inconspicua</name>
    <dbReference type="NCBI Taxonomy" id="303405"/>
    <lineage>
        <taxon>Eukaryota</taxon>
        <taxon>Sar</taxon>
        <taxon>Stramenopiles</taxon>
        <taxon>Ochrophyta</taxon>
        <taxon>Bacillariophyta</taxon>
        <taxon>Bacillariophyceae</taxon>
        <taxon>Bacillariophycidae</taxon>
        <taxon>Bacillariales</taxon>
        <taxon>Bacillariaceae</taxon>
        <taxon>Nitzschia</taxon>
    </lineage>
</organism>
<feature type="transmembrane region" description="Helical" evidence="4">
    <location>
        <begin position="424"/>
        <end position="444"/>
    </location>
</feature>
<comment type="caution">
    <text evidence="5">The sequence shown here is derived from an EMBL/GenBank/DDBJ whole genome shotgun (WGS) entry which is preliminary data.</text>
</comment>
<feature type="transmembrane region" description="Helical" evidence="4">
    <location>
        <begin position="44"/>
        <end position="64"/>
    </location>
</feature>
<dbReference type="EMBL" id="JAGRRH010000013">
    <property type="protein sequence ID" value="KAG7359454.1"/>
    <property type="molecule type" value="Genomic_DNA"/>
</dbReference>